<dbReference type="PANTHER" id="PTHR13200:SF0">
    <property type="entry name" value="EEF1A LYSINE METHYLTRANSFERASE 1"/>
    <property type="match status" value="1"/>
</dbReference>
<dbReference type="InterPro" id="IPR019369">
    <property type="entry name" value="Efm5/EEF1AKMT1"/>
</dbReference>
<dbReference type="Pfam" id="PF10237">
    <property type="entry name" value="N6-adenineMlase"/>
    <property type="match status" value="1"/>
</dbReference>
<name>T1JCD2_STRMM</name>
<dbReference type="PROSITE" id="PS00092">
    <property type="entry name" value="N6_MTASE"/>
    <property type="match status" value="1"/>
</dbReference>
<dbReference type="EnsemblMetazoa" id="SMAR011442-RA">
    <property type="protein sequence ID" value="SMAR011442-PA"/>
    <property type="gene ID" value="SMAR011442"/>
</dbReference>
<keyword evidence="2 5" id="KW-0963">Cytoplasm</keyword>
<comment type="similarity">
    <text evidence="5">Belongs to the class I-like SAM-binding methyltransferase superfamily. EFM5 family.</text>
</comment>
<reference evidence="8" key="1">
    <citation type="submission" date="2011-05" db="EMBL/GenBank/DDBJ databases">
        <authorList>
            <person name="Richards S.R."/>
            <person name="Qu J."/>
            <person name="Jiang H."/>
            <person name="Jhangiani S.N."/>
            <person name="Agravi P."/>
            <person name="Goodspeed R."/>
            <person name="Gross S."/>
            <person name="Mandapat C."/>
            <person name="Jackson L."/>
            <person name="Mathew T."/>
            <person name="Pu L."/>
            <person name="Thornton R."/>
            <person name="Saada N."/>
            <person name="Wilczek-Boney K.B."/>
            <person name="Lee S."/>
            <person name="Kovar C."/>
            <person name="Wu Y."/>
            <person name="Scherer S.E."/>
            <person name="Worley K.C."/>
            <person name="Muzny D.M."/>
            <person name="Gibbs R."/>
        </authorList>
    </citation>
    <scope>NUCLEOTIDE SEQUENCE</scope>
    <source>
        <strain evidence="8">Brora</strain>
    </source>
</reference>
<dbReference type="STRING" id="126957.T1JCD2"/>
<dbReference type="GO" id="GO:0003676">
    <property type="term" value="F:nucleic acid binding"/>
    <property type="evidence" value="ECO:0007669"/>
    <property type="project" value="InterPro"/>
</dbReference>
<keyword evidence="3 5" id="KW-0489">Methyltransferase</keyword>
<dbReference type="eggNOG" id="KOG3350">
    <property type="taxonomic scope" value="Eukaryota"/>
</dbReference>
<sequence length="253" mass="28808">MSESKTNVTSESSVECYGEGREATESTVTIHPTESDSDSDTPALSESTAQALQEFYDEKFAKEKTTTEDNENIILEEDWQLSQFWYTDETALTLATEAQRAAGENGSIACVSCPTVYKKLRFTKPETSVVKLFEFDQRFSIFQDAFVFYDFNKPLELDETFKEQFDVVLADPPFLSEECMKKIASTINFLSRGKVILCTGAIMEGLVEEILSLHRCQFEPDHVHLLGNPFYCYANYNFDDYVPRKVVSKIVEQ</sequence>
<accession>T1JCD2</accession>
<evidence type="ECO:0000256" key="6">
    <source>
        <dbReference type="SAM" id="MobiDB-lite"/>
    </source>
</evidence>
<organism evidence="7 8">
    <name type="scientific">Strigamia maritima</name>
    <name type="common">European centipede</name>
    <name type="synonym">Geophilus maritimus</name>
    <dbReference type="NCBI Taxonomy" id="126957"/>
    <lineage>
        <taxon>Eukaryota</taxon>
        <taxon>Metazoa</taxon>
        <taxon>Ecdysozoa</taxon>
        <taxon>Arthropoda</taxon>
        <taxon>Myriapoda</taxon>
        <taxon>Chilopoda</taxon>
        <taxon>Pleurostigmophora</taxon>
        <taxon>Geophilomorpha</taxon>
        <taxon>Linotaeniidae</taxon>
        <taxon>Strigamia</taxon>
    </lineage>
</organism>
<dbReference type="InterPro" id="IPR041370">
    <property type="entry name" value="Mlase_EEF1AKMT1/ZCCHC4"/>
</dbReference>
<dbReference type="EC" id="2.1.1.-" evidence="5"/>
<dbReference type="AlphaFoldDB" id="T1JCD2"/>
<evidence type="ECO:0000256" key="3">
    <source>
        <dbReference type="ARBA" id="ARBA00022603"/>
    </source>
</evidence>
<evidence type="ECO:0000256" key="4">
    <source>
        <dbReference type="ARBA" id="ARBA00022679"/>
    </source>
</evidence>
<dbReference type="EMBL" id="JH432064">
    <property type="status" value="NOT_ANNOTATED_CDS"/>
    <property type="molecule type" value="Genomic_DNA"/>
</dbReference>
<dbReference type="Proteomes" id="UP000014500">
    <property type="component" value="Unassembled WGS sequence"/>
</dbReference>
<dbReference type="HOGENOM" id="CLU_074410_2_1_1"/>
<dbReference type="GO" id="GO:0032259">
    <property type="term" value="P:methylation"/>
    <property type="evidence" value="ECO:0007669"/>
    <property type="project" value="UniProtKB-KW"/>
</dbReference>
<evidence type="ECO:0000313" key="7">
    <source>
        <dbReference type="EnsemblMetazoa" id="SMAR011442-PA"/>
    </source>
</evidence>
<feature type="region of interest" description="Disordered" evidence="6">
    <location>
        <begin position="1"/>
        <end position="47"/>
    </location>
</feature>
<dbReference type="InterPro" id="IPR002052">
    <property type="entry name" value="DNA_methylase_N6_adenine_CS"/>
</dbReference>
<keyword evidence="8" id="KW-1185">Reference proteome</keyword>
<evidence type="ECO:0000256" key="5">
    <source>
        <dbReference type="HAMAP-Rule" id="MF_03187"/>
    </source>
</evidence>
<dbReference type="PhylomeDB" id="T1JCD2"/>
<evidence type="ECO:0000313" key="8">
    <source>
        <dbReference type="Proteomes" id="UP000014500"/>
    </source>
</evidence>
<dbReference type="HAMAP" id="MF_03187">
    <property type="entry name" value="Methyltr_EFM5"/>
    <property type="match status" value="1"/>
</dbReference>
<dbReference type="GO" id="GO:0005737">
    <property type="term" value="C:cytoplasm"/>
    <property type="evidence" value="ECO:0007669"/>
    <property type="project" value="UniProtKB-SubCell"/>
</dbReference>
<evidence type="ECO:0000256" key="1">
    <source>
        <dbReference type="ARBA" id="ARBA00004496"/>
    </source>
</evidence>
<reference evidence="7" key="2">
    <citation type="submission" date="2015-02" db="UniProtKB">
        <authorList>
            <consortium name="EnsemblMetazoa"/>
        </authorList>
    </citation>
    <scope>IDENTIFICATION</scope>
</reference>
<dbReference type="OMA" id="CNFRPEH"/>
<feature type="compositionally biased region" description="Polar residues" evidence="6">
    <location>
        <begin position="1"/>
        <end position="13"/>
    </location>
</feature>
<keyword evidence="4 5" id="KW-0808">Transferase</keyword>
<proteinExistence type="inferred from homology"/>
<protein>
    <recommendedName>
        <fullName evidence="5">Protein-lysine N-methyltransferase</fullName>
        <ecNumber evidence="5">2.1.1.-</ecNumber>
    </recommendedName>
</protein>
<evidence type="ECO:0000256" key="2">
    <source>
        <dbReference type="ARBA" id="ARBA00022490"/>
    </source>
</evidence>
<comment type="function">
    <text evidence="5">S-adenosyl-L-methionine-dependent protein-lysine N-methyltransferase that methylates elongation factor 1-alpha.</text>
</comment>
<dbReference type="PANTHER" id="PTHR13200">
    <property type="entry name" value="EEF1A LYSINE METHYLTRANSFERASE 1"/>
    <property type="match status" value="1"/>
</dbReference>
<dbReference type="GO" id="GO:0016279">
    <property type="term" value="F:protein-lysine N-methyltransferase activity"/>
    <property type="evidence" value="ECO:0007669"/>
    <property type="project" value="UniProtKB-UniRule"/>
</dbReference>
<comment type="subcellular location">
    <subcellularLocation>
        <location evidence="1 5">Cytoplasm</location>
    </subcellularLocation>
</comment>